<evidence type="ECO:0000313" key="2">
    <source>
        <dbReference type="EMBL" id="CDZ98329.1"/>
    </source>
</evidence>
<protein>
    <submittedName>
        <fullName evidence="2">Uncharacterized protein</fullName>
    </submittedName>
</protein>
<name>A0A0F7SLS2_PHARH</name>
<reference evidence="2" key="1">
    <citation type="submission" date="2014-08" db="EMBL/GenBank/DDBJ databases">
        <authorList>
            <person name="Sharma Rahul"/>
            <person name="Thines Marco"/>
        </authorList>
    </citation>
    <scope>NUCLEOTIDE SEQUENCE</scope>
</reference>
<dbReference type="EMBL" id="LN483336">
    <property type="protein sequence ID" value="CDZ98329.1"/>
    <property type="molecule type" value="Genomic_DNA"/>
</dbReference>
<feature type="region of interest" description="Disordered" evidence="1">
    <location>
        <begin position="1"/>
        <end position="27"/>
    </location>
</feature>
<dbReference type="AlphaFoldDB" id="A0A0F7SLS2"/>
<organism evidence="2">
    <name type="scientific">Phaffia rhodozyma</name>
    <name type="common">Yeast</name>
    <name type="synonym">Xanthophyllomyces dendrorhous</name>
    <dbReference type="NCBI Taxonomy" id="264483"/>
    <lineage>
        <taxon>Eukaryota</taxon>
        <taxon>Fungi</taxon>
        <taxon>Dikarya</taxon>
        <taxon>Basidiomycota</taxon>
        <taxon>Agaricomycotina</taxon>
        <taxon>Tremellomycetes</taxon>
        <taxon>Cystofilobasidiales</taxon>
        <taxon>Mrakiaceae</taxon>
        <taxon>Phaffia</taxon>
    </lineage>
</organism>
<proteinExistence type="predicted"/>
<accession>A0A0F7SLS2</accession>
<sequence length="57" mass="5566">MGEKAMLTSTGKATAAGDETGASKRGFPEVFEEGSGAEVTVGTLDGIVSVGHGPGGR</sequence>
<evidence type="ECO:0000256" key="1">
    <source>
        <dbReference type="SAM" id="MobiDB-lite"/>
    </source>
</evidence>